<keyword evidence="1" id="KW-0378">Hydrolase</keyword>
<dbReference type="InterPro" id="IPR053140">
    <property type="entry name" value="GDSL_Rv0518-like"/>
</dbReference>
<keyword evidence="2" id="KW-1185">Reference proteome</keyword>
<accession>A0ABV4VCE4</accession>
<gene>
    <name evidence="1" type="ORF">ACEU3E_34755</name>
</gene>
<dbReference type="RefSeq" id="WP_373957160.1">
    <property type="nucleotide sequence ID" value="NZ_JBHDLN010000034.1"/>
</dbReference>
<reference evidence="1 2" key="1">
    <citation type="submission" date="2024-09" db="EMBL/GenBank/DDBJ databases">
        <authorList>
            <person name="Makale K.P.P."/>
            <person name="Makhzoum A."/>
            <person name="Rantong G."/>
            <person name="Rahube T.O."/>
        </authorList>
    </citation>
    <scope>NUCLEOTIDE SEQUENCE [LARGE SCALE GENOMIC DNA]</scope>
    <source>
        <strain evidence="1 2">KM_D13</strain>
    </source>
</reference>
<organism evidence="1 2">
    <name type="scientific">Paenibacillus oleatilyticus</name>
    <dbReference type="NCBI Taxonomy" id="2594886"/>
    <lineage>
        <taxon>Bacteria</taxon>
        <taxon>Bacillati</taxon>
        <taxon>Bacillota</taxon>
        <taxon>Bacilli</taxon>
        <taxon>Bacillales</taxon>
        <taxon>Paenibacillaceae</taxon>
        <taxon>Paenibacillus</taxon>
    </lineage>
</organism>
<dbReference type="InterPro" id="IPR036514">
    <property type="entry name" value="SGNH_hydro_sf"/>
</dbReference>
<evidence type="ECO:0000313" key="2">
    <source>
        <dbReference type="Proteomes" id="UP001575622"/>
    </source>
</evidence>
<protein>
    <submittedName>
        <fullName evidence="1">SGNH/GDSL hydrolase family protein</fullName>
    </submittedName>
</protein>
<dbReference type="GO" id="GO:0016787">
    <property type="term" value="F:hydrolase activity"/>
    <property type="evidence" value="ECO:0007669"/>
    <property type="project" value="UniProtKB-KW"/>
</dbReference>
<proteinExistence type="predicted"/>
<evidence type="ECO:0000313" key="1">
    <source>
        <dbReference type="EMBL" id="MFB0847334.1"/>
    </source>
</evidence>
<name>A0ABV4VCE4_9BACL</name>
<dbReference type="SUPFAM" id="SSF52266">
    <property type="entry name" value="SGNH hydrolase"/>
    <property type="match status" value="1"/>
</dbReference>
<dbReference type="Gene3D" id="3.40.50.1110">
    <property type="entry name" value="SGNH hydrolase"/>
    <property type="match status" value="1"/>
</dbReference>
<comment type="caution">
    <text evidence="1">The sequence shown here is derived from an EMBL/GenBank/DDBJ whole genome shotgun (WGS) entry which is preliminary data.</text>
</comment>
<dbReference type="Proteomes" id="UP001575622">
    <property type="component" value="Unassembled WGS sequence"/>
</dbReference>
<dbReference type="PANTHER" id="PTHR43784">
    <property type="entry name" value="GDSL-LIKE LIPASE/ACYLHYDROLASE, PUTATIVE (AFU_ORTHOLOGUE AFUA_2G00820)-RELATED"/>
    <property type="match status" value="1"/>
</dbReference>
<dbReference type="EMBL" id="JBHDLN010000034">
    <property type="protein sequence ID" value="MFB0847334.1"/>
    <property type="molecule type" value="Genomic_DNA"/>
</dbReference>
<sequence>MSDVTWTISQIGNGSSGLKSVATRGSHYGSGLSIGTTSARVRTSKTYHEFSCDCTDVALVFGNYYDFDQLNTNKVTVRASIEYPIGSTTRTEVFGPSGSRDIVIEPGGLVESTGTGIRGKKGEGFYVYTCISVQANESYPTGLVVYSSRGEGFADADIVTSGTTTGNGQFVYHPVAIIGRPKQSTPVVLIVGDSIANGAQDNPQDRGFIPLALGNQIPWIRIAKGNESSYGFAGAACRLRMRLAKYCTHSIIHYGTNDFMGKTLSQYQTDLTALLQLLTDYGLKNFVCTIPPRTVSKTDMAPLNAAFGPDGDVMKANNWILSNPRPDLISGIFDTSRVLRNTERPAEWDPDVLGGDGVHPGAVGHTRMAQVIDISKIA</sequence>
<dbReference type="PANTHER" id="PTHR43784:SF2">
    <property type="entry name" value="GDSL-LIKE LIPASE_ACYLHYDROLASE, PUTATIVE (AFU_ORTHOLOGUE AFUA_2G00820)-RELATED"/>
    <property type="match status" value="1"/>
</dbReference>